<organism evidence="1">
    <name type="scientific">Zea mays</name>
    <name type="common">Maize</name>
    <dbReference type="NCBI Taxonomy" id="4577"/>
    <lineage>
        <taxon>Eukaryota</taxon>
        <taxon>Viridiplantae</taxon>
        <taxon>Streptophyta</taxon>
        <taxon>Embryophyta</taxon>
        <taxon>Tracheophyta</taxon>
        <taxon>Spermatophyta</taxon>
        <taxon>Magnoliopsida</taxon>
        <taxon>Liliopsida</taxon>
        <taxon>Poales</taxon>
        <taxon>Poaceae</taxon>
        <taxon>PACMAD clade</taxon>
        <taxon>Panicoideae</taxon>
        <taxon>Andropogonodae</taxon>
        <taxon>Andropogoneae</taxon>
        <taxon>Tripsacinae</taxon>
        <taxon>Zea</taxon>
    </lineage>
</organism>
<dbReference type="HOGENOM" id="CLU_1734136_0_0_1"/>
<dbReference type="EMBL" id="BT084134">
    <property type="protein sequence ID" value="ACR34487.1"/>
    <property type="molecule type" value="mRNA"/>
</dbReference>
<dbReference type="KEGG" id="zma:100384753"/>
<protein>
    <submittedName>
        <fullName evidence="1">Uncharacterized protein</fullName>
    </submittedName>
</protein>
<proteinExistence type="evidence at transcript level"/>
<accession>C4IZY7</accession>
<dbReference type="RefSeq" id="NP_001170685.1">
    <property type="nucleotide sequence ID" value="NM_001177214.2"/>
</dbReference>
<dbReference type="AlphaFoldDB" id="C4IZY7"/>
<dbReference type="GeneID" id="100384753"/>
<reference evidence="1" key="1">
    <citation type="journal article" date="2009" name="PLoS Genet.">
        <title>Sequencing, mapping, and analysis of 27,455 maize full-length cDNAs.</title>
        <authorList>
            <person name="Soderlund C."/>
            <person name="Descour A."/>
            <person name="Kudrna D."/>
            <person name="Bomhoff M."/>
            <person name="Boyd L."/>
            <person name="Currie J."/>
            <person name="Angelova A."/>
            <person name="Collura K."/>
            <person name="Wissotski M."/>
            <person name="Ashley E."/>
            <person name="Morrow D."/>
            <person name="Fernandes J."/>
            <person name="Walbot V."/>
            <person name="Yu Y."/>
        </authorList>
    </citation>
    <scope>NUCLEOTIDE SEQUENCE</scope>
    <source>
        <strain evidence="1">B73</strain>
    </source>
</reference>
<evidence type="ECO:0000313" key="1">
    <source>
        <dbReference type="EMBL" id="ACR34487.1"/>
    </source>
</evidence>
<sequence>MALGLLQVRPELPLCGAPAPRLAPLPAPSPRCWPRAPRPARPPTCLCSSWSRTPPRLNLAMTLVVSVRCSSSLAVNALTRPSARLASGWHILAEAPCSVGCSLSASLQLLGPVQALGHAVLLSTIPDAAQRWCPPCSSRPAACTCYATSSP</sequence>
<name>C4IZY7_MAIZE</name>